<comment type="caution">
    <text evidence="3">The sequence shown here is derived from an EMBL/GenBank/DDBJ whole genome shotgun (WGS) entry which is preliminary data.</text>
</comment>
<feature type="domain" description="Thioredoxin" evidence="2">
    <location>
        <begin position="54"/>
        <end position="183"/>
    </location>
</feature>
<evidence type="ECO:0000259" key="2">
    <source>
        <dbReference type="PROSITE" id="PS51352"/>
    </source>
</evidence>
<dbReference type="InterPro" id="IPR036249">
    <property type="entry name" value="Thioredoxin-like_sf"/>
</dbReference>
<evidence type="ECO:0000313" key="4">
    <source>
        <dbReference type="Proteomes" id="UP001055712"/>
    </source>
</evidence>
<sequence>MACTLSLGLTASCSLSRPPLSSSARFQGPLAAPTLRAHAHRVQAVAGLSRGLESAAGLLGHSLNAPSDEELSCPVTLVHSPQDFQAVLDANKGKLVVLMCKATHCRPCKMFARKYATAARQYSDAVFLEIFGDESKATRQMMIDWKVKVTPTFVLFRDGQLVHNHGGINETKLHRSIAQYLQEGEAGYGSFKEPELGMPAQ</sequence>
<reference evidence="3" key="2">
    <citation type="submission" date="2020-11" db="EMBL/GenBank/DDBJ databases">
        <authorList>
            <person name="Cecchin M."/>
            <person name="Marcolungo L."/>
            <person name="Rossato M."/>
            <person name="Girolomoni L."/>
            <person name="Cosentino E."/>
            <person name="Cuine S."/>
            <person name="Li-Beisson Y."/>
            <person name="Delledonne M."/>
            <person name="Ballottari M."/>
        </authorList>
    </citation>
    <scope>NUCLEOTIDE SEQUENCE</scope>
    <source>
        <strain evidence="3">211/11P</strain>
        <tissue evidence="3">Whole cell</tissue>
    </source>
</reference>
<dbReference type="PROSITE" id="PS51352">
    <property type="entry name" value="THIOREDOXIN_2"/>
    <property type="match status" value="1"/>
</dbReference>
<dbReference type="AlphaFoldDB" id="A0A9D4YSR2"/>
<proteinExistence type="predicted"/>
<evidence type="ECO:0000256" key="1">
    <source>
        <dbReference type="ARBA" id="ARBA00023157"/>
    </source>
</evidence>
<dbReference type="OrthoDB" id="10263751at2759"/>
<dbReference type="EMBL" id="SIDB01000013">
    <property type="protein sequence ID" value="KAI3424298.1"/>
    <property type="molecule type" value="Genomic_DNA"/>
</dbReference>
<dbReference type="InterPro" id="IPR013766">
    <property type="entry name" value="Thioredoxin_domain"/>
</dbReference>
<evidence type="ECO:0000313" key="3">
    <source>
        <dbReference type="EMBL" id="KAI3424298.1"/>
    </source>
</evidence>
<reference evidence="3" key="1">
    <citation type="journal article" date="2019" name="Plant J.">
        <title>Chlorella vulgaris genome assembly and annotation reveals the molecular basis for metabolic acclimation to high light conditions.</title>
        <authorList>
            <person name="Cecchin M."/>
            <person name="Marcolungo L."/>
            <person name="Rossato M."/>
            <person name="Girolomoni L."/>
            <person name="Cosentino E."/>
            <person name="Cuine S."/>
            <person name="Li-Beisson Y."/>
            <person name="Delledonne M."/>
            <person name="Ballottari M."/>
        </authorList>
    </citation>
    <scope>NUCLEOTIDE SEQUENCE</scope>
    <source>
        <strain evidence="3">211/11P</strain>
    </source>
</reference>
<dbReference type="SUPFAM" id="SSF52833">
    <property type="entry name" value="Thioredoxin-like"/>
    <property type="match status" value="1"/>
</dbReference>
<keyword evidence="4" id="KW-1185">Reference proteome</keyword>
<dbReference type="CDD" id="cd02947">
    <property type="entry name" value="TRX_family"/>
    <property type="match status" value="1"/>
</dbReference>
<dbReference type="Proteomes" id="UP001055712">
    <property type="component" value="Unassembled WGS sequence"/>
</dbReference>
<protein>
    <recommendedName>
        <fullName evidence="2">Thioredoxin domain-containing protein</fullName>
    </recommendedName>
</protein>
<dbReference type="Pfam" id="PF00085">
    <property type="entry name" value="Thioredoxin"/>
    <property type="match status" value="1"/>
</dbReference>
<accession>A0A9D4YSR2</accession>
<dbReference type="Gene3D" id="3.40.30.10">
    <property type="entry name" value="Glutaredoxin"/>
    <property type="match status" value="1"/>
</dbReference>
<name>A0A9D4YSR2_CHLVU</name>
<dbReference type="PANTHER" id="PTHR46115">
    <property type="entry name" value="THIOREDOXIN-LIKE PROTEIN 1"/>
    <property type="match status" value="1"/>
</dbReference>
<organism evidence="3 4">
    <name type="scientific">Chlorella vulgaris</name>
    <name type="common">Green alga</name>
    <dbReference type="NCBI Taxonomy" id="3077"/>
    <lineage>
        <taxon>Eukaryota</taxon>
        <taxon>Viridiplantae</taxon>
        <taxon>Chlorophyta</taxon>
        <taxon>core chlorophytes</taxon>
        <taxon>Trebouxiophyceae</taxon>
        <taxon>Chlorellales</taxon>
        <taxon>Chlorellaceae</taxon>
        <taxon>Chlorella clade</taxon>
        <taxon>Chlorella</taxon>
    </lineage>
</organism>
<keyword evidence="1" id="KW-1015">Disulfide bond</keyword>
<gene>
    <name evidence="3" type="ORF">D9Q98_009853</name>
</gene>